<proteinExistence type="inferred from homology"/>
<protein>
    <submittedName>
        <fullName evidence="6">DNA-binding transcriptional LysR family regulator</fullName>
    </submittedName>
</protein>
<comment type="caution">
    <text evidence="6">The sequence shown here is derived from an EMBL/GenBank/DDBJ whole genome shotgun (WGS) entry which is preliminary data.</text>
</comment>
<dbReference type="Pfam" id="PF00126">
    <property type="entry name" value="HTH_1"/>
    <property type="match status" value="1"/>
</dbReference>
<accession>A0AAJ2BSJ8</accession>
<dbReference type="SUPFAM" id="SSF46785">
    <property type="entry name" value="Winged helix' DNA-binding domain"/>
    <property type="match status" value="1"/>
</dbReference>
<dbReference type="FunFam" id="1.10.10.10:FF:000001">
    <property type="entry name" value="LysR family transcriptional regulator"/>
    <property type="match status" value="1"/>
</dbReference>
<dbReference type="AlphaFoldDB" id="A0AAJ2BSJ8"/>
<dbReference type="RefSeq" id="WP_209820008.1">
    <property type="nucleotide sequence ID" value="NZ_JAVDTL010000004.1"/>
</dbReference>
<dbReference type="PANTHER" id="PTHR30537">
    <property type="entry name" value="HTH-TYPE TRANSCRIPTIONAL REGULATOR"/>
    <property type="match status" value="1"/>
</dbReference>
<evidence type="ECO:0000259" key="5">
    <source>
        <dbReference type="PROSITE" id="PS50931"/>
    </source>
</evidence>
<dbReference type="GO" id="GO:0006351">
    <property type="term" value="P:DNA-templated transcription"/>
    <property type="evidence" value="ECO:0007669"/>
    <property type="project" value="TreeGrafter"/>
</dbReference>
<dbReference type="GO" id="GO:0003700">
    <property type="term" value="F:DNA-binding transcription factor activity"/>
    <property type="evidence" value="ECO:0007669"/>
    <property type="project" value="InterPro"/>
</dbReference>
<dbReference type="InterPro" id="IPR036388">
    <property type="entry name" value="WH-like_DNA-bd_sf"/>
</dbReference>
<dbReference type="InterPro" id="IPR005119">
    <property type="entry name" value="LysR_subst-bd"/>
</dbReference>
<evidence type="ECO:0000256" key="3">
    <source>
        <dbReference type="ARBA" id="ARBA00023125"/>
    </source>
</evidence>
<comment type="similarity">
    <text evidence="1">Belongs to the LysR transcriptional regulatory family.</text>
</comment>
<gene>
    <name evidence="6" type="ORF">J2W88_002820</name>
    <name evidence="7" type="ORF">J2W93_003608</name>
</gene>
<evidence type="ECO:0000313" key="6">
    <source>
        <dbReference type="EMBL" id="MDR6767539.1"/>
    </source>
</evidence>
<sequence length="293" mass="31960">MDNLDWNQLKAFLQTAQTGSLSAAARKLGLTQPTLSRQVAAIEQQMGVTLFERVGKAMVLTPTGLDLLEHARAMGTAAEALGLAASGRSQAVGGVVSVSATDVVATHLLPPILQRLRSQAPGIAVEVISSNALSDLQRREADIAIRHVQPEQPELIARLVREARACFYASESWVQAHGHPRSAEDAVNAEFVGSDRAGRYLAYLRHYGLNLSEDNFTCYADHTVTHWALVRQGMGIGAMMDEIARETPGIVRVLDDVAPVRFPVWLVSHRELRTSRRIRVVFEALAEGLAVDR</sequence>
<dbReference type="SUPFAM" id="SSF53850">
    <property type="entry name" value="Periplasmic binding protein-like II"/>
    <property type="match status" value="1"/>
</dbReference>
<organism evidence="6 9">
    <name type="scientific">Acidovorax delafieldii</name>
    <name type="common">Pseudomonas delafieldii</name>
    <dbReference type="NCBI Taxonomy" id="47920"/>
    <lineage>
        <taxon>Bacteria</taxon>
        <taxon>Pseudomonadati</taxon>
        <taxon>Pseudomonadota</taxon>
        <taxon>Betaproteobacteria</taxon>
        <taxon>Burkholderiales</taxon>
        <taxon>Comamonadaceae</taxon>
        <taxon>Acidovorax</taxon>
    </lineage>
</organism>
<evidence type="ECO:0000256" key="4">
    <source>
        <dbReference type="ARBA" id="ARBA00023163"/>
    </source>
</evidence>
<keyword evidence="2" id="KW-0805">Transcription regulation</keyword>
<dbReference type="GO" id="GO:0043565">
    <property type="term" value="F:sequence-specific DNA binding"/>
    <property type="evidence" value="ECO:0007669"/>
    <property type="project" value="TreeGrafter"/>
</dbReference>
<dbReference type="PRINTS" id="PR00039">
    <property type="entry name" value="HTHLYSR"/>
</dbReference>
<name>A0AAJ2BSJ8_ACIDE</name>
<dbReference type="Gene3D" id="1.10.10.10">
    <property type="entry name" value="Winged helix-like DNA-binding domain superfamily/Winged helix DNA-binding domain"/>
    <property type="match status" value="1"/>
</dbReference>
<dbReference type="Proteomes" id="UP001253458">
    <property type="component" value="Unassembled WGS sequence"/>
</dbReference>
<dbReference type="PROSITE" id="PS50931">
    <property type="entry name" value="HTH_LYSR"/>
    <property type="match status" value="1"/>
</dbReference>
<dbReference type="PANTHER" id="PTHR30537:SF3">
    <property type="entry name" value="TRANSCRIPTIONAL REGULATORY PROTEIN"/>
    <property type="match status" value="1"/>
</dbReference>
<evidence type="ECO:0000313" key="9">
    <source>
        <dbReference type="Proteomes" id="UP001253458"/>
    </source>
</evidence>
<dbReference type="InterPro" id="IPR000847">
    <property type="entry name" value="LysR_HTH_N"/>
</dbReference>
<evidence type="ECO:0000256" key="1">
    <source>
        <dbReference type="ARBA" id="ARBA00009437"/>
    </source>
</evidence>
<feature type="domain" description="HTH lysR-type" evidence="5">
    <location>
        <begin position="4"/>
        <end position="61"/>
    </location>
</feature>
<evidence type="ECO:0000256" key="2">
    <source>
        <dbReference type="ARBA" id="ARBA00023015"/>
    </source>
</evidence>
<evidence type="ECO:0000313" key="8">
    <source>
        <dbReference type="Proteomes" id="UP001249076"/>
    </source>
</evidence>
<keyword evidence="8" id="KW-1185">Reference proteome</keyword>
<evidence type="ECO:0000313" key="7">
    <source>
        <dbReference type="EMBL" id="MDR6838761.1"/>
    </source>
</evidence>
<dbReference type="Gene3D" id="3.40.190.290">
    <property type="match status" value="1"/>
</dbReference>
<dbReference type="Proteomes" id="UP001249076">
    <property type="component" value="Unassembled WGS sequence"/>
</dbReference>
<dbReference type="InterPro" id="IPR058163">
    <property type="entry name" value="LysR-type_TF_proteobact-type"/>
</dbReference>
<dbReference type="Pfam" id="PF03466">
    <property type="entry name" value="LysR_substrate"/>
    <property type="match status" value="1"/>
</dbReference>
<dbReference type="EMBL" id="JAVDTL010000004">
    <property type="protein sequence ID" value="MDR6767539.1"/>
    <property type="molecule type" value="Genomic_DNA"/>
</dbReference>
<reference evidence="6 8" key="1">
    <citation type="submission" date="2023-07" db="EMBL/GenBank/DDBJ databases">
        <title>Sorghum-associated microbial communities from plants grown in Nebraska, USA.</title>
        <authorList>
            <person name="Schachtman D."/>
        </authorList>
    </citation>
    <scope>NUCLEOTIDE SEQUENCE</scope>
    <source>
        <strain evidence="7 8">BE105</strain>
        <strain evidence="6">BE69</strain>
    </source>
</reference>
<keyword evidence="4" id="KW-0804">Transcription</keyword>
<dbReference type="InterPro" id="IPR036390">
    <property type="entry name" value="WH_DNA-bd_sf"/>
</dbReference>
<keyword evidence="3 6" id="KW-0238">DNA-binding</keyword>
<dbReference type="EMBL" id="JAVDTS010000005">
    <property type="protein sequence ID" value="MDR6838761.1"/>
    <property type="molecule type" value="Genomic_DNA"/>
</dbReference>